<reference evidence="5 6" key="1">
    <citation type="submission" date="2008-12" db="EMBL/GenBank/DDBJ databases">
        <authorList>
            <person name="Fulton L."/>
            <person name="Clifton S."/>
            <person name="Fulton B."/>
            <person name="Xu J."/>
            <person name="Minx P."/>
            <person name="Pepin K.H."/>
            <person name="Johnson M."/>
            <person name="Bhonagiri V."/>
            <person name="Nash W.E."/>
            <person name="Mardis E.R."/>
            <person name="Wilson R.K."/>
        </authorList>
    </citation>
    <scope>NUCLEOTIDE SEQUENCE [LARGE SCALE GENOMIC DNA]</scope>
    <source>
        <strain evidence="5 6">DSM 18228</strain>
    </source>
</reference>
<evidence type="ECO:0000259" key="4">
    <source>
        <dbReference type="PROSITE" id="PS51898"/>
    </source>
</evidence>
<dbReference type="SUPFAM" id="SSF56349">
    <property type="entry name" value="DNA breaking-rejoining enzymes"/>
    <property type="match status" value="1"/>
</dbReference>
<dbReference type="OrthoDB" id="1493636at2"/>
<dbReference type="InterPro" id="IPR050090">
    <property type="entry name" value="Tyrosine_recombinase_XerCD"/>
</dbReference>
<dbReference type="PANTHER" id="PTHR30349:SF64">
    <property type="entry name" value="PROPHAGE INTEGRASE INTD-RELATED"/>
    <property type="match status" value="1"/>
</dbReference>
<dbReference type="Pfam" id="PF17293">
    <property type="entry name" value="Arm-DNA-bind_5"/>
    <property type="match status" value="1"/>
</dbReference>
<dbReference type="GO" id="GO:0006310">
    <property type="term" value="P:DNA recombination"/>
    <property type="evidence" value="ECO:0007669"/>
    <property type="project" value="UniProtKB-KW"/>
</dbReference>
<keyword evidence="2" id="KW-0238">DNA-binding</keyword>
<dbReference type="STRING" id="547042.BACCOPRO_00876"/>
<dbReference type="InterPro" id="IPR010998">
    <property type="entry name" value="Integrase_recombinase_N"/>
</dbReference>
<dbReference type="GO" id="GO:0003677">
    <property type="term" value="F:DNA binding"/>
    <property type="evidence" value="ECO:0007669"/>
    <property type="project" value="UniProtKB-KW"/>
</dbReference>
<dbReference type="Gene3D" id="1.10.443.10">
    <property type="entry name" value="Intergrase catalytic core"/>
    <property type="match status" value="1"/>
</dbReference>
<dbReference type="Proteomes" id="UP000014073">
    <property type="component" value="Unassembled WGS sequence"/>
</dbReference>
<evidence type="ECO:0000256" key="2">
    <source>
        <dbReference type="ARBA" id="ARBA00023125"/>
    </source>
</evidence>
<dbReference type="Pfam" id="PF00589">
    <property type="entry name" value="Phage_integrase"/>
    <property type="match status" value="1"/>
</dbReference>
<comment type="caution">
    <text evidence="5">The sequence shown here is derived from an EMBL/GenBank/DDBJ whole genome shotgun (WGS) entry which is preliminary data.</text>
</comment>
<dbReference type="HOGENOM" id="CLU_033139_2_0_10"/>
<name>S0F6T5_9BACT</name>
<dbReference type="CDD" id="cd01185">
    <property type="entry name" value="INTN1_C_like"/>
    <property type="match status" value="1"/>
</dbReference>
<dbReference type="Pfam" id="PF13102">
    <property type="entry name" value="Phage_int_SAM_5"/>
    <property type="match status" value="1"/>
</dbReference>
<dbReference type="AlphaFoldDB" id="S0F6T5"/>
<proteinExistence type="inferred from homology"/>
<evidence type="ECO:0000313" key="6">
    <source>
        <dbReference type="Proteomes" id="UP000014073"/>
    </source>
</evidence>
<dbReference type="InterPro" id="IPR013762">
    <property type="entry name" value="Integrase-like_cat_sf"/>
</dbReference>
<keyword evidence="6" id="KW-1185">Reference proteome</keyword>
<comment type="similarity">
    <text evidence="1">Belongs to the 'phage' integrase family.</text>
</comment>
<dbReference type="EMBL" id="ACBW01000067">
    <property type="protein sequence ID" value="EEF75387.1"/>
    <property type="molecule type" value="Genomic_DNA"/>
</dbReference>
<dbReference type="Gene3D" id="1.10.150.130">
    <property type="match status" value="1"/>
</dbReference>
<sequence>MNQRKKTISTLFWVRKSRANGGKAPLFCRVTICGQRYEMPLNLAIDPKLWNAKLQLCTGKNPAAKDINRIIREQTDVVNAAIDKLQAKGYPLSIENFKLIYRAVDNDFSTIDKLFDYFLATGGNKLRPSTLKSYTATRRHLAAFVMLRYHISDFDITAIDRNFVNEFYAYLQGYLRQDNKRQCTENGALKHMQRFRKLLDMACSNEWIARNPADGMHWEKRKTERGFLTEEELKRIADAQLTPALSVLRDIFLFSVYTGTSFVDMTMLTDNNIVVGIDHSLWLNFNRTKTGQRCSIPLLEPALRILDRYENYRRASPQARLFPVPTNQVTNRDLKIIARAAHVDKNITFHVARHTFATTITLSNGIPLETVSRMLGHASIATTQIYAKIVDKKVLDDMAQLRNRYATENVCLKQKSNK</sequence>
<dbReference type="eggNOG" id="COG4974">
    <property type="taxonomic scope" value="Bacteria"/>
</dbReference>
<evidence type="ECO:0000313" key="5">
    <source>
        <dbReference type="EMBL" id="EEF75387.1"/>
    </source>
</evidence>
<dbReference type="InterPro" id="IPR002104">
    <property type="entry name" value="Integrase_catalytic"/>
</dbReference>
<dbReference type="PROSITE" id="PS51898">
    <property type="entry name" value="TYR_RECOMBINASE"/>
    <property type="match status" value="1"/>
</dbReference>
<gene>
    <name evidence="5" type="ORF">BACCOPRO_00876</name>
</gene>
<dbReference type="InterPro" id="IPR035386">
    <property type="entry name" value="Arm-DNA-bind_5"/>
</dbReference>
<dbReference type="GO" id="GO:0015074">
    <property type="term" value="P:DNA integration"/>
    <property type="evidence" value="ECO:0007669"/>
    <property type="project" value="InterPro"/>
</dbReference>
<evidence type="ECO:0000256" key="1">
    <source>
        <dbReference type="ARBA" id="ARBA00008857"/>
    </source>
</evidence>
<keyword evidence="3" id="KW-0233">DNA recombination</keyword>
<dbReference type="PANTHER" id="PTHR30349">
    <property type="entry name" value="PHAGE INTEGRASE-RELATED"/>
    <property type="match status" value="1"/>
</dbReference>
<dbReference type="RefSeq" id="WP_008141124.1">
    <property type="nucleotide sequence ID" value="NZ_EQ973633.1"/>
</dbReference>
<evidence type="ECO:0000256" key="3">
    <source>
        <dbReference type="ARBA" id="ARBA00023172"/>
    </source>
</evidence>
<dbReference type="GeneID" id="78403544"/>
<dbReference type="InterPro" id="IPR011010">
    <property type="entry name" value="DNA_brk_join_enz"/>
</dbReference>
<dbReference type="InterPro" id="IPR025269">
    <property type="entry name" value="SAM-like_dom"/>
</dbReference>
<protein>
    <submittedName>
        <fullName evidence="5">Site-specific recombinase, phage integrase family</fullName>
    </submittedName>
</protein>
<organism evidence="5 6">
    <name type="scientific">Phocaeicola coprophilus DSM 18228 = JCM 13818</name>
    <dbReference type="NCBI Taxonomy" id="547042"/>
    <lineage>
        <taxon>Bacteria</taxon>
        <taxon>Pseudomonadati</taxon>
        <taxon>Bacteroidota</taxon>
        <taxon>Bacteroidia</taxon>
        <taxon>Bacteroidales</taxon>
        <taxon>Bacteroidaceae</taxon>
        <taxon>Phocaeicola</taxon>
    </lineage>
</organism>
<feature type="domain" description="Tyr recombinase" evidence="4">
    <location>
        <begin position="223"/>
        <end position="400"/>
    </location>
</feature>
<accession>S0F6T5</accession>